<evidence type="ECO:0000313" key="2">
    <source>
        <dbReference type="Proteomes" id="UP000019426"/>
    </source>
</evidence>
<dbReference type="RefSeq" id="WP_044036514.1">
    <property type="nucleotide sequence ID" value="NZ_HG917868.1"/>
</dbReference>
<dbReference type="EMBL" id="HG917868">
    <property type="protein sequence ID" value="CDM67879.1"/>
    <property type="molecule type" value="Genomic_DNA"/>
</dbReference>
<reference evidence="1 2" key="1">
    <citation type="submission" date="2013-11" db="EMBL/GenBank/DDBJ databases">
        <title>Complete genome sequence of Clostridum sp. M2/40.</title>
        <authorList>
            <person name="Wibberg D."/>
            <person name="Puehler A."/>
            <person name="Schlueter A."/>
        </authorList>
    </citation>
    <scope>NUCLEOTIDE SEQUENCE [LARGE SCALE GENOMIC DNA]</scope>
    <source>
        <strain evidence="2">M2/40</strain>
    </source>
</reference>
<proteinExistence type="predicted"/>
<dbReference type="AlphaFoldDB" id="W6RW71"/>
<accession>W6RW71</accession>
<dbReference type="PATRIC" id="fig|1216932.3.peg.700"/>
<organism evidence="1 2">
    <name type="scientific">Clostridium bornimense</name>
    <dbReference type="NCBI Taxonomy" id="1216932"/>
    <lineage>
        <taxon>Bacteria</taxon>
        <taxon>Bacillati</taxon>
        <taxon>Bacillota</taxon>
        <taxon>Clostridia</taxon>
        <taxon>Eubacteriales</taxon>
        <taxon>Clostridiaceae</taxon>
        <taxon>Clostridium</taxon>
    </lineage>
</organism>
<dbReference type="Proteomes" id="UP000019426">
    <property type="component" value="Chromosome M2/40_rep1"/>
</dbReference>
<sequence>MNVKKCYNNIYKVVIFDWGEYMGGEYNCNEVIDIINILNKHNAGSKLSLEYIMTCLNRYEKVAKELSDEDDDIRDWIIIGDVLYNISNYYLGYKSKYDKDKYVMDRIFKDLYILEIHLDKIKIGRKFNKKLIKKFISNLKIFNKEEVLLKRININRFYYDNIDNNDEIKKILDKYLKYKIIDEEIEIHKKEFYLFIEMWKDSKIKSLLKYDTELYFRLISIFEKLDYLKDEEVTKENLRRQISIIDKELYPLLDEYTNSK</sequence>
<protein>
    <submittedName>
        <fullName evidence="1">Uncharacterized protein</fullName>
    </submittedName>
</protein>
<dbReference type="STRING" id="1216932.CM240_0714"/>
<evidence type="ECO:0000313" key="1">
    <source>
        <dbReference type="EMBL" id="CDM67879.1"/>
    </source>
</evidence>
<dbReference type="KEGG" id="clt:CM240_0714"/>
<keyword evidence="2" id="KW-1185">Reference proteome</keyword>
<dbReference type="HOGENOM" id="CLU_1068332_0_0_9"/>
<name>W6RW71_9CLOT</name>
<gene>
    <name evidence="1" type="ORF">CM240_0714</name>
</gene>